<reference evidence="6 7" key="1">
    <citation type="submission" date="2024-03" db="EMBL/GenBank/DDBJ databases">
        <title>Novel species of the genus Variovorax.</title>
        <authorList>
            <person name="Liu Q."/>
            <person name="Xin Y.-H."/>
        </authorList>
    </citation>
    <scope>NUCLEOTIDE SEQUENCE [LARGE SCALE GENOMIC DNA]</scope>
    <source>
        <strain evidence="6 7">KACC 18900</strain>
    </source>
</reference>
<dbReference type="SMART" id="SM00320">
    <property type="entry name" value="WD40"/>
    <property type="match status" value="13"/>
</dbReference>
<dbReference type="PROSITE" id="PS50104">
    <property type="entry name" value="TIR"/>
    <property type="match status" value="1"/>
</dbReference>
<comment type="caution">
    <text evidence="6">The sequence shown here is derived from an EMBL/GenBank/DDBJ whole genome shotgun (WGS) entry which is preliminary data.</text>
</comment>
<dbReference type="CDD" id="cd00200">
    <property type="entry name" value="WD40"/>
    <property type="match status" value="2"/>
</dbReference>
<keyword evidence="4" id="KW-1133">Transmembrane helix</keyword>
<dbReference type="Pfam" id="PF13676">
    <property type="entry name" value="TIR_2"/>
    <property type="match status" value="1"/>
</dbReference>
<keyword evidence="1 3" id="KW-0853">WD repeat</keyword>
<feature type="transmembrane region" description="Helical" evidence="4">
    <location>
        <begin position="178"/>
        <end position="199"/>
    </location>
</feature>
<dbReference type="InterPro" id="IPR020472">
    <property type="entry name" value="WD40_PAC1"/>
</dbReference>
<feature type="domain" description="TIR" evidence="5">
    <location>
        <begin position="20"/>
        <end position="149"/>
    </location>
</feature>
<evidence type="ECO:0000259" key="5">
    <source>
        <dbReference type="PROSITE" id="PS50104"/>
    </source>
</evidence>
<dbReference type="PROSITE" id="PS00678">
    <property type="entry name" value="WD_REPEATS_1"/>
    <property type="match status" value="2"/>
</dbReference>
<proteinExistence type="predicted"/>
<feature type="repeat" description="WD" evidence="3">
    <location>
        <begin position="618"/>
        <end position="659"/>
    </location>
</feature>
<dbReference type="InterPro" id="IPR019775">
    <property type="entry name" value="WD40_repeat_CS"/>
</dbReference>
<evidence type="ECO:0000313" key="7">
    <source>
        <dbReference type="Proteomes" id="UP001385892"/>
    </source>
</evidence>
<feature type="repeat" description="WD" evidence="3">
    <location>
        <begin position="446"/>
        <end position="487"/>
    </location>
</feature>
<evidence type="ECO:0000256" key="3">
    <source>
        <dbReference type="PROSITE-ProRule" id="PRU00221"/>
    </source>
</evidence>
<dbReference type="SUPFAM" id="SSF50998">
    <property type="entry name" value="Quinoprotein alcohol dehydrogenase-like"/>
    <property type="match status" value="2"/>
</dbReference>
<dbReference type="SUPFAM" id="SSF52200">
    <property type="entry name" value="Toll/Interleukin receptor TIR domain"/>
    <property type="match status" value="1"/>
</dbReference>
<dbReference type="PRINTS" id="PR00320">
    <property type="entry name" value="GPROTEINBRPT"/>
</dbReference>
<dbReference type="PANTHER" id="PTHR44019">
    <property type="entry name" value="WD REPEAT-CONTAINING PROTEIN 55"/>
    <property type="match status" value="1"/>
</dbReference>
<feature type="repeat" description="WD" evidence="3">
    <location>
        <begin position="575"/>
        <end position="616"/>
    </location>
</feature>
<dbReference type="PANTHER" id="PTHR44019:SF8">
    <property type="entry name" value="POC1 CENTRIOLAR PROTEIN HOMOLOG"/>
    <property type="match status" value="1"/>
</dbReference>
<organism evidence="6 7">
    <name type="scientific">Variovorax rhizosphaerae</name>
    <dbReference type="NCBI Taxonomy" id="1836200"/>
    <lineage>
        <taxon>Bacteria</taxon>
        <taxon>Pseudomonadati</taxon>
        <taxon>Pseudomonadota</taxon>
        <taxon>Betaproteobacteria</taxon>
        <taxon>Burkholderiales</taxon>
        <taxon>Comamonadaceae</taxon>
        <taxon>Variovorax</taxon>
    </lineage>
</organism>
<keyword evidence="2" id="KW-0677">Repeat</keyword>
<dbReference type="EMBL" id="JBBKZT010000010">
    <property type="protein sequence ID" value="MEJ8849343.1"/>
    <property type="molecule type" value="Genomic_DNA"/>
</dbReference>
<sequence length="938" mass="99293">MKPPARQASLPRRSFASRVFGFDVFISFALGPAPRGTQSYASDLARRLRERDFTVFFSEDEAPPGSELDSSLRTALHRSRILVVIANRGTLAAPRWVRKEVEAFRSRHPTRPIIPISVDGSLLDPALSTDAQAWLQFQDRIWLDESADAVESGMATEAVIERLATAPTHTKANVGWRWVVRGVGVLLAGLSILLGFATWSASESAERARAELRRALSLGLVSQAQARLAKQQLGGDERALLELLAAHRIAPSAATFGGLQAGLLRRPGLIRLVMSPAPQTVVAFSPDGQRMASGGADGMVRFRDPGTLAVAATTQGKHEGGITGLAWCGDGQTAVSGSTDMSIRAWDTATGKAIGAPMKGPNKGWVVSVLCNADGTVAISHHQPDGSLRAWNPRTGQPVAMPAEWQSPRATVIAISPDRRRMATGSTDGMLRLWSVASGEQIGEPHKGHTADVIGIAFSRDGTRIVSAGGEGSLQLWDANTVEKLGDPHPSGAKRMYSIALNVDGTRAALGRGDNTIQLWDTSAWKTVAPPLEGHQLGVLGVAFSADGSRLLSVGGDNSIRLWDAADGQPLGASLATPKDGVTSIAFSPDGRSLAAGGADKLVHRWNLQTRQPIEPPLAGHERPVTSVAYSRDGTRLVSSGGDHTLRLWDAESGRPIGKALETVDTPSALSFGIDNQHVIYSSYSGVRVWDVTLDERPRGMVDGHQGWVNGLAYSPRYKVVVTSAQNDTELRLWDGATGQAMGEPLKTGHKSGVTAVAFSPDGARIASGSIGGMLRILDVRSRQPVGDPLGDPLVSLEASISGLDWSADGDWLVSGDSRGAWLWNARTGQPIGVPFGSAGQGGAGQMAFSPDGRLVVGAGSTVHLWPAPRAWADELCAKLARNMSPKEWRDWISPELAYTCQCPGLPVPADDTPGAGAAPQCAGPASRSLFHMPLSKG</sequence>
<feature type="repeat" description="WD" evidence="3">
    <location>
        <begin position="532"/>
        <end position="573"/>
    </location>
</feature>
<keyword evidence="4" id="KW-0812">Transmembrane</keyword>
<keyword evidence="4" id="KW-0472">Membrane</keyword>
<feature type="repeat" description="WD" evidence="3">
    <location>
        <begin position="413"/>
        <end position="444"/>
    </location>
</feature>
<evidence type="ECO:0000256" key="4">
    <source>
        <dbReference type="SAM" id="Phobius"/>
    </source>
</evidence>
<dbReference type="InterPro" id="IPR035897">
    <property type="entry name" value="Toll_tir_struct_dom_sf"/>
</dbReference>
<dbReference type="InterPro" id="IPR000157">
    <property type="entry name" value="TIR_dom"/>
</dbReference>
<dbReference type="InterPro" id="IPR001680">
    <property type="entry name" value="WD40_rpt"/>
</dbReference>
<dbReference type="InterPro" id="IPR015943">
    <property type="entry name" value="WD40/YVTN_repeat-like_dom_sf"/>
</dbReference>
<dbReference type="InterPro" id="IPR011047">
    <property type="entry name" value="Quinoprotein_ADH-like_sf"/>
</dbReference>
<name>A0ABU8WP94_9BURK</name>
<feature type="repeat" description="WD" evidence="3">
    <location>
        <begin position="315"/>
        <end position="356"/>
    </location>
</feature>
<protein>
    <submittedName>
        <fullName evidence="6">TIR domain-containing protein</fullName>
    </submittedName>
</protein>
<dbReference type="PROSITE" id="PS50294">
    <property type="entry name" value="WD_REPEATS_REGION"/>
    <property type="match status" value="8"/>
</dbReference>
<dbReference type="Gene3D" id="3.40.50.10140">
    <property type="entry name" value="Toll/interleukin-1 receptor homology (TIR) domain"/>
    <property type="match status" value="1"/>
</dbReference>
<dbReference type="InterPro" id="IPR050505">
    <property type="entry name" value="WDR55/POC1"/>
</dbReference>
<keyword evidence="7" id="KW-1185">Reference proteome</keyword>
<gene>
    <name evidence="6" type="ORF">WKW82_22005</name>
</gene>
<feature type="repeat" description="WD" evidence="3">
    <location>
        <begin position="702"/>
        <end position="744"/>
    </location>
</feature>
<dbReference type="Proteomes" id="UP001385892">
    <property type="component" value="Unassembled WGS sequence"/>
</dbReference>
<dbReference type="SUPFAM" id="SSF82171">
    <property type="entry name" value="DPP6 N-terminal domain-like"/>
    <property type="match status" value="1"/>
</dbReference>
<feature type="repeat" description="WD" evidence="3">
    <location>
        <begin position="747"/>
        <end position="788"/>
    </location>
</feature>
<dbReference type="Pfam" id="PF00400">
    <property type="entry name" value="WD40"/>
    <property type="match status" value="10"/>
</dbReference>
<evidence type="ECO:0000256" key="2">
    <source>
        <dbReference type="ARBA" id="ARBA00022737"/>
    </source>
</evidence>
<dbReference type="PROSITE" id="PS50082">
    <property type="entry name" value="WD_REPEATS_2"/>
    <property type="match status" value="8"/>
</dbReference>
<accession>A0ABU8WP94</accession>
<dbReference type="RefSeq" id="WP_340344472.1">
    <property type="nucleotide sequence ID" value="NZ_JBBKZT010000010.1"/>
</dbReference>
<evidence type="ECO:0000256" key="1">
    <source>
        <dbReference type="ARBA" id="ARBA00022574"/>
    </source>
</evidence>
<evidence type="ECO:0000313" key="6">
    <source>
        <dbReference type="EMBL" id="MEJ8849343.1"/>
    </source>
</evidence>
<dbReference type="Gene3D" id="2.130.10.10">
    <property type="entry name" value="YVTN repeat-like/Quinoprotein amine dehydrogenase"/>
    <property type="match status" value="4"/>
</dbReference>